<gene>
    <name evidence="1" type="ORF">ABID52_002222</name>
</gene>
<organism evidence="1 2">
    <name type="scientific">Fictibacillus halophilus</name>
    <dbReference type="NCBI Taxonomy" id="1610490"/>
    <lineage>
        <taxon>Bacteria</taxon>
        <taxon>Bacillati</taxon>
        <taxon>Bacillota</taxon>
        <taxon>Bacilli</taxon>
        <taxon>Bacillales</taxon>
        <taxon>Fictibacillaceae</taxon>
        <taxon>Fictibacillus</taxon>
    </lineage>
</organism>
<proteinExistence type="predicted"/>
<protein>
    <submittedName>
        <fullName evidence="1">Uncharacterized protein</fullName>
    </submittedName>
</protein>
<dbReference type="EMBL" id="JBEPMP010000001">
    <property type="protein sequence ID" value="MET3728641.1"/>
    <property type="molecule type" value="Genomic_DNA"/>
</dbReference>
<evidence type="ECO:0000313" key="2">
    <source>
        <dbReference type="Proteomes" id="UP001549097"/>
    </source>
</evidence>
<reference evidence="1 2" key="1">
    <citation type="submission" date="2024-06" db="EMBL/GenBank/DDBJ databases">
        <title>Genomic Encyclopedia of Type Strains, Phase IV (KMG-IV): sequencing the most valuable type-strain genomes for metagenomic binning, comparative biology and taxonomic classification.</title>
        <authorList>
            <person name="Goeker M."/>
        </authorList>
    </citation>
    <scope>NUCLEOTIDE SEQUENCE [LARGE SCALE GENOMIC DNA]</scope>
    <source>
        <strain evidence="1 2">DSM 100124</strain>
    </source>
</reference>
<comment type="caution">
    <text evidence="1">The sequence shown here is derived from an EMBL/GenBank/DDBJ whole genome shotgun (WGS) entry which is preliminary data.</text>
</comment>
<dbReference type="RefSeq" id="WP_198767105.1">
    <property type="nucleotide sequence ID" value="NZ_JAEACF010000001.1"/>
</dbReference>
<keyword evidence="2" id="KW-1185">Reference proteome</keyword>
<name>A0ABV2LJW1_9BACL</name>
<evidence type="ECO:0000313" key="1">
    <source>
        <dbReference type="EMBL" id="MET3728641.1"/>
    </source>
</evidence>
<accession>A0ABV2LJW1</accession>
<sequence length="119" mass="13733">MMVSKLEEIRLLLANKLMANSSTLVKTIEGEENLQFVLKQMANITQTFDELIATLDDGSLGHYESYYNEETSPPHDRVEHFVEHLSSSEITRKIKKHKESTLDSIKVITDEITRKRILK</sequence>
<dbReference type="Proteomes" id="UP001549097">
    <property type="component" value="Unassembled WGS sequence"/>
</dbReference>